<protein>
    <recommendedName>
        <fullName evidence="3">Alkylmercury lyase</fullName>
    </recommendedName>
</protein>
<evidence type="ECO:0000313" key="2">
    <source>
        <dbReference type="Proteomes" id="UP000198242"/>
    </source>
</evidence>
<name>A0A1C4WGJ2_MICVI</name>
<evidence type="ECO:0000313" key="1">
    <source>
        <dbReference type="EMBL" id="SCE95337.1"/>
    </source>
</evidence>
<reference evidence="2" key="1">
    <citation type="submission" date="2016-06" db="EMBL/GenBank/DDBJ databases">
        <authorList>
            <person name="Varghese N."/>
            <person name="Submissions Spin"/>
        </authorList>
    </citation>
    <scope>NUCLEOTIDE SEQUENCE [LARGE SCALE GENOMIC DNA]</scope>
    <source>
        <strain evidence="2">DSM 43909</strain>
    </source>
</reference>
<dbReference type="EMBL" id="LT607411">
    <property type="protein sequence ID" value="SCE95337.1"/>
    <property type="molecule type" value="Genomic_DNA"/>
</dbReference>
<accession>A0A1C4WGJ2</accession>
<sequence length="109" mass="11220">MTAAADRAGEVRVAVELRSVPGCPNLAPARHQLHAALADLGLPLAVVTEVVGGYPSPSILVNGVDVMGGIGDGSAACRLDLPTAERIRAALRQAVGAAWSDARSAYRHR</sequence>
<proteinExistence type="predicted"/>
<evidence type="ECO:0008006" key="3">
    <source>
        <dbReference type="Google" id="ProtNLM"/>
    </source>
</evidence>
<dbReference type="RefSeq" id="WP_197698405.1">
    <property type="nucleotide sequence ID" value="NZ_LT607411.1"/>
</dbReference>
<keyword evidence="2" id="KW-1185">Reference proteome</keyword>
<gene>
    <name evidence="1" type="ORF">GA0074695_2420</name>
</gene>
<organism evidence="1 2">
    <name type="scientific">Micromonospora viridifaciens</name>
    <dbReference type="NCBI Taxonomy" id="1881"/>
    <lineage>
        <taxon>Bacteria</taxon>
        <taxon>Bacillati</taxon>
        <taxon>Actinomycetota</taxon>
        <taxon>Actinomycetes</taxon>
        <taxon>Micromonosporales</taxon>
        <taxon>Micromonosporaceae</taxon>
        <taxon>Micromonospora</taxon>
    </lineage>
</organism>
<dbReference type="AlphaFoldDB" id="A0A1C4WGJ2"/>
<dbReference type="Proteomes" id="UP000198242">
    <property type="component" value="Chromosome I"/>
</dbReference>